<protein>
    <submittedName>
        <fullName evidence="8">Origin recognition complex subunit 6-domain-containing protein</fullName>
    </submittedName>
</protein>
<comment type="caution">
    <text evidence="8">The sequence shown here is derived from an EMBL/GenBank/DDBJ whole genome shotgun (WGS) entry which is preliminary data.</text>
</comment>
<evidence type="ECO:0000256" key="6">
    <source>
        <dbReference type="SAM" id="MobiDB-lite"/>
    </source>
</evidence>
<gene>
    <name evidence="8" type="ORF">B0I36DRAFT_3734</name>
</gene>
<feature type="region of interest" description="Disordered" evidence="6">
    <location>
        <begin position="95"/>
        <end position="181"/>
    </location>
</feature>
<dbReference type="AlphaFoldDB" id="A0A9P8YDS3"/>
<comment type="subcellular location">
    <subcellularLocation>
        <location evidence="1">Nucleus</location>
    </subcellularLocation>
</comment>
<sequence>MSRAVEANLLSLLPTQSENLPKPLVDLASSLFAQSKHNSTLKQDEEIARSYACCHIACERLKISLNLPDIQPRPPIAPKVYKRVYAYLDNVLPATPSGRSGRIRTPSAKIKDSGVFGSSPRTPSRPTPTAAQSLAQFRSPATAKKGDDTPTTPAGPGRRPGRPRGSASSFPAKRKAGGQDSVLPAWVRPSIQLMCKTLGSERIGKTVLAGLQSIAAPRGRASTDPWITQNLAPLLAAVYFLVTLQVQHLERGTPPDDKEYRETRKIILGALSKAPEEVTVKGMDEDELWIGWTDVGSRDIDAAVAKVVESGWQDGEWFTGINQLVAGKTDSAAAAASHHVVPGADEDDGDVDMHDLPQDEGKLAEALHVQKSDTMLQSKWVMTDKKRKDYERWRDEMLQRIEAAEHAGAVQAMEA</sequence>
<dbReference type="InterPro" id="IPR008721">
    <property type="entry name" value="ORC6_cyclin_first"/>
</dbReference>
<evidence type="ECO:0000313" key="9">
    <source>
        <dbReference type="Proteomes" id="UP000756346"/>
    </source>
</evidence>
<organism evidence="8 9">
    <name type="scientific">Microdochium trichocladiopsis</name>
    <dbReference type="NCBI Taxonomy" id="1682393"/>
    <lineage>
        <taxon>Eukaryota</taxon>
        <taxon>Fungi</taxon>
        <taxon>Dikarya</taxon>
        <taxon>Ascomycota</taxon>
        <taxon>Pezizomycotina</taxon>
        <taxon>Sordariomycetes</taxon>
        <taxon>Xylariomycetidae</taxon>
        <taxon>Xylariales</taxon>
        <taxon>Microdochiaceae</taxon>
        <taxon>Microdochium</taxon>
    </lineage>
</organism>
<dbReference type="GO" id="GO:0006260">
    <property type="term" value="P:DNA replication"/>
    <property type="evidence" value="ECO:0007669"/>
    <property type="project" value="UniProtKB-KW"/>
</dbReference>
<accession>A0A9P8YDS3</accession>
<keyword evidence="9" id="KW-1185">Reference proteome</keyword>
<evidence type="ECO:0000259" key="7">
    <source>
        <dbReference type="Pfam" id="PF05460"/>
    </source>
</evidence>
<dbReference type="EMBL" id="JAGTJQ010000001">
    <property type="protein sequence ID" value="KAH7039947.1"/>
    <property type="molecule type" value="Genomic_DNA"/>
</dbReference>
<comment type="similarity">
    <text evidence="2">Belongs to the ORC6 family.</text>
</comment>
<feature type="domain" description="ORC6 first cyclin-like" evidence="7">
    <location>
        <begin position="10"/>
        <end position="92"/>
    </location>
</feature>
<evidence type="ECO:0000256" key="5">
    <source>
        <dbReference type="ARBA" id="ARBA00023242"/>
    </source>
</evidence>
<keyword evidence="5" id="KW-0539">Nucleus</keyword>
<evidence type="ECO:0000256" key="2">
    <source>
        <dbReference type="ARBA" id="ARBA00010840"/>
    </source>
</evidence>
<dbReference type="Proteomes" id="UP000756346">
    <property type="component" value="Unassembled WGS sequence"/>
</dbReference>
<evidence type="ECO:0000256" key="4">
    <source>
        <dbReference type="ARBA" id="ARBA00023125"/>
    </source>
</evidence>
<dbReference type="RefSeq" id="XP_046018002.1">
    <property type="nucleotide sequence ID" value="XM_046160195.1"/>
</dbReference>
<feature type="compositionally biased region" description="Low complexity" evidence="6">
    <location>
        <begin position="149"/>
        <end position="169"/>
    </location>
</feature>
<reference evidence="8" key="1">
    <citation type="journal article" date="2021" name="Nat. Commun.">
        <title>Genetic determinants of endophytism in the Arabidopsis root mycobiome.</title>
        <authorList>
            <person name="Mesny F."/>
            <person name="Miyauchi S."/>
            <person name="Thiergart T."/>
            <person name="Pickel B."/>
            <person name="Atanasova L."/>
            <person name="Karlsson M."/>
            <person name="Huettel B."/>
            <person name="Barry K.W."/>
            <person name="Haridas S."/>
            <person name="Chen C."/>
            <person name="Bauer D."/>
            <person name="Andreopoulos W."/>
            <person name="Pangilinan J."/>
            <person name="LaButti K."/>
            <person name="Riley R."/>
            <person name="Lipzen A."/>
            <person name="Clum A."/>
            <person name="Drula E."/>
            <person name="Henrissat B."/>
            <person name="Kohler A."/>
            <person name="Grigoriev I.V."/>
            <person name="Martin F.M."/>
            <person name="Hacquard S."/>
        </authorList>
    </citation>
    <scope>NUCLEOTIDE SEQUENCE</scope>
    <source>
        <strain evidence="8">MPI-CAGE-CH-0230</strain>
    </source>
</reference>
<keyword evidence="4" id="KW-0238">DNA-binding</keyword>
<keyword evidence="3" id="KW-0235">DNA replication</keyword>
<evidence type="ECO:0000256" key="3">
    <source>
        <dbReference type="ARBA" id="ARBA00022705"/>
    </source>
</evidence>
<dbReference type="GO" id="GO:0003677">
    <property type="term" value="F:DNA binding"/>
    <property type="evidence" value="ECO:0007669"/>
    <property type="project" value="UniProtKB-KW"/>
</dbReference>
<dbReference type="Pfam" id="PF05460">
    <property type="entry name" value="ORC6"/>
    <property type="match status" value="1"/>
</dbReference>
<evidence type="ECO:0000313" key="8">
    <source>
        <dbReference type="EMBL" id="KAH7039947.1"/>
    </source>
</evidence>
<name>A0A9P8YDS3_9PEZI</name>
<dbReference type="GeneID" id="70189741"/>
<proteinExistence type="inferred from homology"/>
<dbReference type="GO" id="GO:0005664">
    <property type="term" value="C:nuclear origin of replication recognition complex"/>
    <property type="evidence" value="ECO:0007669"/>
    <property type="project" value="InterPro"/>
</dbReference>
<evidence type="ECO:0000256" key="1">
    <source>
        <dbReference type="ARBA" id="ARBA00004123"/>
    </source>
</evidence>
<dbReference type="OrthoDB" id="5367324at2759"/>
<feature type="compositionally biased region" description="Low complexity" evidence="6">
    <location>
        <begin position="118"/>
        <end position="129"/>
    </location>
</feature>